<proteinExistence type="predicted"/>
<dbReference type="Proteomes" id="UP000821865">
    <property type="component" value="Chromosome 8"/>
</dbReference>
<name>A0ACB8C9Y4_DERSI</name>
<protein>
    <submittedName>
        <fullName evidence="1">Uncharacterized protein</fullName>
    </submittedName>
</protein>
<keyword evidence="2" id="KW-1185">Reference proteome</keyword>
<sequence length="156" mass="17884">MEEKKSEGEYHTAMPRNAQWQEIAHGFSRRWNFPNCLGAVDGKHVQIMALPNSDSKYFNYKKTVSVVLMAAVDANYKFIMVRIVENAFGILSSRWRILLNRLNLLPHNAEFVVLACCILHNFMCATPEMYVPAGYADYDDEFGNDDEFGKPWPVEG</sequence>
<reference evidence="1" key="1">
    <citation type="submission" date="2020-05" db="EMBL/GenBank/DDBJ databases">
        <title>Large-scale comparative analyses of tick genomes elucidate their genetic diversity and vector capacities.</title>
        <authorList>
            <person name="Jia N."/>
            <person name="Wang J."/>
            <person name="Shi W."/>
            <person name="Du L."/>
            <person name="Sun Y."/>
            <person name="Zhan W."/>
            <person name="Jiang J."/>
            <person name="Wang Q."/>
            <person name="Zhang B."/>
            <person name="Ji P."/>
            <person name="Sakyi L.B."/>
            <person name="Cui X."/>
            <person name="Yuan T."/>
            <person name="Jiang B."/>
            <person name="Yang W."/>
            <person name="Lam T.T.-Y."/>
            <person name="Chang Q."/>
            <person name="Ding S."/>
            <person name="Wang X."/>
            <person name="Zhu J."/>
            <person name="Ruan X."/>
            <person name="Zhao L."/>
            <person name="Wei J."/>
            <person name="Que T."/>
            <person name="Du C."/>
            <person name="Cheng J."/>
            <person name="Dai P."/>
            <person name="Han X."/>
            <person name="Huang E."/>
            <person name="Gao Y."/>
            <person name="Liu J."/>
            <person name="Shao H."/>
            <person name="Ye R."/>
            <person name="Li L."/>
            <person name="Wei W."/>
            <person name="Wang X."/>
            <person name="Wang C."/>
            <person name="Yang T."/>
            <person name="Huo Q."/>
            <person name="Li W."/>
            <person name="Guo W."/>
            <person name="Chen H."/>
            <person name="Zhou L."/>
            <person name="Ni X."/>
            <person name="Tian J."/>
            <person name="Zhou Y."/>
            <person name="Sheng Y."/>
            <person name="Liu T."/>
            <person name="Pan Y."/>
            <person name="Xia L."/>
            <person name="Li J."/>
            <person name="Zhao F."/>
            <person name="Cao W."/>
        </authorList>
    </citation>
    <scope>NUCLEOTIDE SEQUENCE</scope>
    <source>
        <strain evidence="1">Dsil-2018</strain>
    </source>
</reference>
<comment type="caution">
    <text evidence="1">The sequence shown here is derived from an EMBL/GenBank/DDBJ whole genome shotgun (WGS) entry which is preliminary data.</text>
</comment>
<gene>
    <name evidence="1" type="ORF">HPB49_014808</name>
</gene>
<organism evidence="1 2">
    <name type="scientific">Dermacentor silvarum</name>
    <name type="common">Tick</name>
    <dbReference type="NCBI Taxonomy" id="543639"/>
    <lineage>
        <taxon>Eukaryota</taxon>
        <taxon>Metazoa</taxon>
        <taxon>Ecdysozoa</taxon>
        <taxon>Arthropoda</taxon>
        <taxon>Chelicerata</taxon>
        <taxon>Arachnida</taxon>
        <taxon>Acari</taxon>
        <taxon>Parasitiformes</taxon>
        <taxon>Ixodida</taxon>
        <taxon>Ixodoidea</taxon>
        <taxon>Ixodidae</taxon>
        <taxon>Rhipicephalinae</taxon>
        <taxon>Dermacentor</taxon>
    </lineage>
</organism>
<evidence type="ECO:0000313" key="1">
    <source>
        <dbReference type="EMBL" id="KAH7937690.1"/>
    </source>
</evidence>
<accession>A0ACB8C9Y4</accession>
<dbReference type="EMBL" id="CM023477">
    <property type="protein sequence ID" value="KAH7937690.1"/>
    <property type="molecule type" value="Genomic_DNA"/>
</dbReference>
<evidence type="ECO:0000313" key="2">
    <source>
        <dbReference type="Proteomes" id="UP000821865"/>
    </source>
</evidence>